<dbReference type="GeneID" id="66099120"/>
<gene>
    <name evidence="2" type="ORF">BT62DRAFT_1002265</name>
</gene>
<dbReference type="GO" id="GO:0005524">
    <property type="term" value="F:ATP binding"/>
    <property type="evidence" value="ECO:0007669"/>
    <property type="project" value="InterPro"/>
</dbReference>
<evidence type="ECO:0000313" key="2">
    <source>
        <dbReference type="EMBL" id="KAG7449938.1"/>
    </source>
</evidence>
<sequence length="224" mass="26106">MILEQPWFRATDVYRISITTTQPSSLLDVQDTTASSKTPNFVMETSPLSLPQQRSLLRLCRRASHIPSTNCDVITLVSQIRASQWSTVWKSRAEDREELFIINLVPETHSDMIWREFYTYEVVLKGSPVVPRFHGMFQRPIGDWFAFCLEDVGDNLEKIYGLGWSEVKRSMPRVQWRKFLESVKQLHPLGIMRGDLEPRNVAQIAQGFKFFDFGRSELHHCQRD</sequence>
<feature type="domain" description="Protein kinase" evidence="1">
    <location>
        <begin position="74"/>
        <end position="224"/>
    </location>
</feature>
<keyword evidence="3" id="KW-1185">Reference proteome</keyword>
<dbReference type="Gene3D" id="1.10.510.10">
    <property type="entry name" value="Transferase(Phosphotransferase) domain 1"/>
    <property type="match status" value="1"/>
</dbReference>
<dbReference type="EMBL" id="MU250527">
    <property type="protein sequence ID" value="KAG7449938.1"/>
    <property type="molecule type" value="Genomic_DNA"/>
</dbReference>
<evidence type="ECO:0000259" key="1">
    <source>
        <dbReference type="PROSITE" id="PS50011"/>
    </source>
</evidence>
<dbReference type="SUPFAM" id="SSF56112">
    <property type="entry name" value="Protein kinase-like (PK-like)"/>
    <property type="match status" value="1"/>
</dbReference>
<proteinExistence type="predicted"/>
<dbReference type="AlphaFoldDB" id="A0A9P7VZB9"/>
<reference evidence="2" key="1">
    <citation type="submission" date="2020-11" db="EMBL/GenBank/DDBJ databases">
        <title>Adaptations for nitrogen fixation in a non-lichenized fungal sporocarp promotes dispersal by wood-feeding termites.</title>
        <authorList>
            <consortium name="DOE Joint Genome Institute"/>
            <person name="Koch R.A."/>
            <person name="Yoon G."/>
            <person name="Arayal U."/>
            <person name="Lail K."/>
            <person name="Amirebrahimi M."/>
            <person name="Labutti K."/>
            <person name="Lipzen A."/>
            <person name="Riley R."/>
            <person name="Barry K."/>
            <person name="Henrissat B."/>
            <person name="Grigoriev I.V."/>
            <person name="Herr J.R."/>
            <person name="Aime M.C."/>
        </authorList>
    </citation>
    <scope>NUCLEOTIDE SEQUENCE</scope>
    <source>
        <strain evidence="2">MCA 3950</strain>
    </source>
</reference>
<dbReference type="Gene3D" id="3.30.200.20">
    <property type="entry name" value="Phosphorylase Kinase, domain 1"/>
    <property type="match status" value="1"/>
</dbReference>
<dbReference type="Proteomes" id="UP000812287">
    <property type="component" value="Unassembled WGS sequence"/>
</dbReference>
<evidence type="ECO:0000313" key="3">
    <source>
        <dbReference type="Proteomes" id="UP000812287"/>
    </source>
</evidence>
<dbReference type="PROSITE" id="PS50011">
    <property type="entry name" value="PROTEIN_KINASE_DOM"/>
    <property type="match status" value="1"/>
</dbReference>
<dbReference type="InterPro" id="IPR000719">
    <property type="entry name" value="Prot_kinase_dom"/>
</dbReference>
<comment type="caution">
    <text evidence="2">The sequence shown here is derived from an EMBL/GenBank/DDBJ whole genome shotgun (WGS) entry which is preliminary data.</text>
</comment>
<protein>
    <recommendedName>
        <fullName evidence="1">Protein kinase domain-containing protein</fullName>
    </recommendedName>
</protein>
<organism evidence="2 3">
    <name type="scientific">Guyanagaster necrorhizus</name>
    <dbReference type="NCBI Taxonomy" id="856835"/>
    <lineage>
        <taxon>Eukaryota</taxon>
        <taxon>Fungi</taxon>
        <taxon>Dikarya</taxon>
        <taxon>Basidiomycota</taxon>
        <taxon>Agaricomycotina</taxon>
        <taxon>Agaricomycetes</taxon>
        <taxon>Agaricomycetidae</taxon>
        <taxon>Agaricales</taxon>
        <taxon>Marasmiineae</taxon>
        <taxon>Physalacriaceae</taxon>
        <taxon>Guyanagaster</taxon>
    </lineage>
</organism>
<dbReference type="InterPro" id="IPR011009">
    <property type="entry name" value="Kinase-like_dom_sf"/>
</dbReference>
<dbReference type="GO" id="GO:0004672">
    <property type="term" value="F:protein kinase activity"/>
    <property type="evidence" value="ECO:0007669"/>
    <property type="project" value="InterPro"/>
</dbReference>
<dbReference type="OrthoDB" id="2521594at2759"/>
<name>A0A9P7VZB9_9AGAR</name>
<accession>A0A9P7VZB9</accession>
<dbReference type="RefSeq" id="XP_043043438.1">
    <property type="nucleotide sequence ID" value="XM_043176833.1"/>
</dbReference>